<feature type="domain" description="Putative auto-transporter adhesin head GIN" evidence="1">
    <location>
        <begin position="29"/>
        <end position="158"/>
    </location>
</feature>
<protein>
    <submittedName>
        <fullName evidence="2">Putative auto-transporter adhesin, head GIN domain</fullName>
    </submittedName>
</protein>
<dbReference type="OrthoDB" id="995605at2"/>
<dbReference type="RefSeq" id="WP_062183811.1">
    <property type="nucleotide sequence ID" value="NZ_BBXL01000023.1"/>
</dbReference>
<dbReference type="PANTHER" id="PTHR39200:SF1">
    <property type="entry name" value="AUTO-TRANSPORTER ADHESIN HEAD GIN DOMAIN-CONTAINING PROTEIN-RELATED"/>
    <property type="match status" value="1"/>
</dbReference>
<dbReference type="Gene3D" id="2.160.20.120">
    <property type="match status" value="1"/>
</dbReference>
<accession>A0A1M5CKE6</accession>
<dbReference type="Pfam" id="PF10988">
    <property type="entry name" value="DUF2807"/>
    <property type="match status" value="2"/>
</dbReference>
<dbReference type="PANTHER" id="PTHR39200">
    <property type="entry name" value="HYPOTHETICAL EXPORTED PROTEIN"/>
    <property type="match status" value="1"/>
</dbReference>
<evidence type="ECO:0000313" key="3">
    <source>
        <dbReference type="Proteomes" id="UP000184480"/>
    </source>
</evidence>
<dbReference type="InterPro" id="IPR021255">
    <property type="entry name" value="DUF2807"/>
</dbReference>
<reference evidence="3" key="1">
    <citation type="submission" date="2016-11" db="EMBL/GenBank/DDBJ databases">
        <authorList>
            <person name="Varghese N."/>
            <person name="Submissions S."/>
        </authorList>
    </citation>
    <scope>NUCLEOTIDE SEQUENCE [LARGE SCALE GENOMIC DNA]</scope>
    <source>
        <strain evidence="3">DSM 27370</strain>
    </source>
</reference>
<evidence type="ECO:0000259" key="1">
    <source>
        <dbReference type="Pfam" id="PF10988"/>
    </source>
</evidence>
<sequence>MKLTFSILFSLLTLCAYSQVKSEIRTIGNYSKLSVTGRCEVIYENKSTESPYLRIEAGEDYMKNVDISSQSGELSVKSNIGNSGVNFYNEEANIKIYTNSKSLEEVTLTGNSKVVLNGDMNLGKLKLSVFGSSLLVTQNQIAGSSVKVYIKGNGMLKADMLQSPELELYISGSGKVEVDEVKASRFSASISGSGTVTAKGGVANLTHFRVKGNGIIKASDVKSENSDNGVNGNGIIHANSSGYLKGRINGSGRVFYKGNPTNVERKVYGSGKVMPEDLPED</sequence>
<name>A0A1M5CKE6_9BACT</name>
<dbReference type="AlphaFoldDB" id="A0A1M5CKE6"/>
<keyword evidence="3" id="KW-1185">Reference proteome</keyword>
<dbReference type="STRING" id="1346286.SAMN05444362_107199"/>
<gene>
    <name evidence="2" type="ORF">SAMN05444362_107199</name>
</gene>
<dbReference type="EMBL" id="FQUC01000007">
    <property type="protein sequence ID" value="SHF55171.1"/>
    <property type="molecule type" value="Genomic_DNA"/>
</dbReference>
<feature type="domain" description="Putative auto-transporter adhesin head GIN" evidence="1">
    <location>
        <begin position="160"/>
        <end position="260"/>
    </location>
</feature>
<organism evidence="2 3">
    <name type="scientific">Dysgonomonas macrotermitis</name>
    <dbReference type="NCBI Taxonomy" id="1346286"/>
    <lineage>
        <taxon>Bacteria</taxon>
        <taxon>Pseudomonadati</taxon>
        <taxon>Bacteroidota</taxon>
        <taxon>Bacteroidia</taxon>
        <taxon>Bacteroidales</taxon>
        <taxon>Dysgonomonadaceae</taxon>
        <taxon>Dysgonomonas</taxon>
    </lineage>
</organism>
<proteinExistence type="predicted"/>
<dbReference type="Proteomes" id="UP000184480">
    <property type="component" value="Unassembled WGS sequence"/>
</dbReference>
<evidence type="ECO:0000313" key="2">
    <source>
        <dbReference type="EMBL" id="SHF55171.1"/>
    </source>
</evidence>